<dbReference type="InterPro" id="IPR012677">
    <property type="entry name" value="Nucleotide-bd_a/b_plait_sf"/>
</dbReference>
<name>A0A9Q0G1S5_9ROSI</name>
<gene>
    <name evidence="3" type="ORF">Tsubulata_010996</name>
</gene>
<dbReference type="PANTHER" id="PTHR34427:SF5">
    <property type="entry name" value="DUF4283 DOMAIN-CONTAINING PROTEIN"/>
    <property type="match status" value="1"/>
</dbReference>
<proteinExistence type="predicted"/>
<dbReference type="Proteomes" id="UP001141552">
    <property type="component" value="Unassembled WGS sequence"/>
</dbReference>
<keyword evidence="4" id="KW-1185">Reference proteome</keyword>
<dbReference type="Pfam" id="PF00076">
    <property type="entry name" value="RRM_1"/>
    <property type="match status" value="1"/>
</dbReference>
<reference evidence="3" key="2">
    <citation type="journal article" date="2023" name="Plants (Basel)">
        <title>Annotation of the Turnera subulata (Passifloraceae) Draft Genome Reveals the S-Locus Evolved after the Divergence of Turneroideae from Passifloroideae in a Stepwise Manner.</title>
        <authorList>
            <person name="Henning P.M."/>
            <person name="Roalson E.H."/>
            <person name="Mir W."/>
            <person name="McCubbin A.G."/>
            <person name="Shore J.S."/>
        </authorList>
    </citation>
    <scope>NUCLEOTIDE SEQUENCE</scope>
    <source>
        <strain evidence="3">F60SS</strain>
    </source>
</reference>
<dbReference type="InterPro" id="IPR035979">
    <property type="entry name" value="RBD_domain_sf"/>
</dbReference>
<dbReference type="SUPFAM" id="SSF54928">
    <property type="entry name" value="RNA-binding domain, RBD"/>
    <property type="match status" value="1"/>
</dbReference>
<dbReference type="EMBL" id="JAKUCV010002715">
    <property type="protein sequence ID" value="KAJ4841662.1"/>
    <property type="molecule type" value="Genomic_DNA"/>
</dbReference>
<dbReference type="CDD" id="cd00590">
    <property type="entry name" value="RRM_SF"/>
    <property type="match status" value="1"/>
</dbReference>
<dbReference type="GO" id="GO:0003723">
    <property type="term" value="F:RNA binding"/>
    <property type="evidence" value="ECO:0007669"/>
    <property type="project" value="UniProtKB-UniRule"/>
</dbReference>
<feature type="domain" description="RRM" evidence="2">
    <location>
        <begin position="72"/>
        <end position="149"/>
    </location>
</feature>
<dbReference type="OrthoDB" id="861279at2759"/>
<dbReference type="PANTHER" id="PTHR34427">
    <property type="entry name" value="DUF4283 DOMAIN PROTEIN"/>
    <property type="match status" value="1"/>
</dbReference>
<accession>A0A9Q0G1S5</accession>
<keyword evidence="1" id="KW-0694">RNA-binding</keyword>
<organism evidence="3 4">
    <name type="scientific">Turnera subulata</name>
    <dbReference type="NCBI Taxonomy" id="218843"/>
    <lineage>
        <taxon>Eukaryota</taxon>
        <taxon>Viridiplantae</taxon>
        <taxon>Streptophyta</taxon>
        <taxon>Embryophyta</taxon>
        <taxon>Tracheophyta</taxon>
        <taxon>Spermatophyta</taxon>
        <taxon>Magnoliopsida</taxon>
        <taxon>eudicotyledons</taxon>
        <taxon>Gunneridae</taxon>
        <taxon>Pentapetalae</taxon>
        <taxon>rosids</taxon>
        <taxon>fabids</taxon>
        <taxon>Malpighiales</taxon>
        <taxon>Passifloraceae</taxon>
        <taxon>Turnera</taxon>
    </lineage>
</organism>
<evidence type="ECO:0000256" key="1">
    <source>
        <dbReference type="PROSITE-ProRule" id="PRU00176"/>
    </source>
</evidence>
<evidence type="ECO:0000313" key="4">
    <source>
        <dbReference type="Proteomes" id="UP001141552"/>
    </source>
</evidence>
<protein>
    <recommendedName>
        <fullName evidence="2">RRM domain-containing protein</fullName>
    </recommendedName>
</protein>
<dbReference type="PROSITE" id="PS50102">
    <property type="entry name" value="RRM"/>
    <property type="match status" value="1"/>
</dbReference>
<dbReference type="InterPro" id="IPR000504">
    <property type="entry name" value="RRM_dom"/>
</dbReference>
<evidence type="ECO:0000259" key="2">
    <source>
        <dbReference type="PROSITE" id="PS50102"/>
    </source>
</evidence>
<comment type="caution">
    <text evidence="3">The sequence shown here is derived from an EMBL/GenBank/DDBJ whole genome shotgun (WGS) entry which is preliminary data.</text>
</comment>
<dbReference type="AlphaFoldDB" id="A0A9Q0G1S5"/>
<dbReference type="SMART" id="SM00360">
    <property type="entry name" value="RRM"/>
    <property type="match status" value="1"/>
</dbReference>
<reference evidence="3" key="1">
    <citation type="submission" date="2022-02" db="EMBL/GenBank/DDBJ databases">
        <authorList>
            <person name="Henning P.M."/>
            <person name="McCubbin A.G."/>
            <person name="Shore J.S."/>
        </authorList>
    </citation>
    <scope>NUCLEOTIDE SEQUENCE</scope>
    <source>
        <strain evidence="3">F60SS</strain>
        <tissue evidence="3">Leaves</tissue>
    </source>
</reference>
<sequence length="554" mass="61044">MSHSLPQISSVHHAPNTAHVNPLLTFPIQPKPSVNFSVPPNRFATPVTPKPIYFSKWSRKHIQSLIDSFQLVSLYIENIPMRWNHTDILLVLRRYGNVMDVFIPGKASKSGVRFGFVRFRNNLDVNRLVENINKVSVDDGFLRSNVARNRNGSLPNIARLAPTSSRQNGAVDKCFVNERQSFSQVADDVLELFHVNQVSLEISVKPMGGKVVLVFFRRYEELMSVVHVNWTWIKESFDIFRPWSNGDSASNRMCWINVYGIPPHAWCNEFFDLISIHFGLCVKPEKPLLEASNIDVARIQILTTLKEPIYKKFQVSVDGKAFDIVMVESQPCAFCCKTVSNSSVVPTSPVVFSDKSKELQSVGRCKEVSRSTSNGEANLSDPFGILKVINAVNKGSSSGHAIGEVIGGKNLEKSKSLEAECTPVASRISLSADKVGEVSACAQFPNSGFDKQKGVSSVSGFLNSAKSCGPSMPFAHSPSVELGSYSGDGPIEVSNYVSPSVNNSAHSSTIPTNELVGSNGTLEKAVVQREAFLNSVSRETEELVVSRTLDNQFW</sequence>
<evidence type="ECO:0000313" key="3">
    <source>
        <dbReference type="EMBL" id="KAJ4841662.1"/>
    </source>
</evidence>
<dbReference type="Gene3D" id="3.30.70.330">
    <property type="match status" value="1"/>
</dbReference>